<reference evidence="1 2" key="1">
    <citation type="submission" date="2017-07" db="EMBL/GenBank/DDBJ databases">
        <title>Leptospira spp. isolated from tropical soils.</title>
        <authorList>
            <person name="Thibeaux R."/>
            <person name="Iraola G."/>
            <person name="Ferres I."/>
            <person name="Bierque E."/>
            <person name="Girault D."/>
            <person name="Soupe-Gilbert M.-E."/>
            <person name="Picardeau M."/>
            <person name="Goarant C."/>
        </authorList>
    </citation>
    <scope>NUCLEOTIDE SEQUENCE [LARGE SCALE GENOMIC DNA]</scope>
    <source>
        <strain evidence="1 2">ES4-C-A1</strain>
    </source>
</reference>
<dbReference type="EMBL" id="NPEA01000004">
    <property type="protein sequence ID" value="PJZ77433.1"/>
    <property type="molecule type" value="Genomic_DNA"/>
</dbReference>
<organism evidence="1 2">
    <name type="scientific">Leptospira neocaledonica</name>
    <dbReference type="NCBI Taxonomy" id="2023192"/>
    <lineage>
        <taxon>Bacteria</taxon>
        <taxon>Pseudomonadati</taxon>
        <taxon>Spirochaetota</taxon>
        <taxon>Spirochaetia</taxon>
        <taxon>Leptospirales</taxon>
        <taxon>Leptospiraceae</taxon>
        <taxon>Leptospira</taxon>
    </lineage>
</organism>
<dbReference type="AlphaFoldDB" id="A0A2M9ZZU2"/>
<dbReference type="InterPro" id="IPR026325">
    <property type="entry name" value="DUF932"/>
</dbReference>
<accession>A0A2M9ZZU2</accession>
<evidence type="ECO:0000313" key="2">
    <source>
        <dbReference type="Proteomes" id="UP000231843"/>
    </source>
</evidence>
<dbReference type="Proteomes" id="UP000231843">
    <property type="component" value="Unassembled WGS sequence"/>
</dbReference>
<keyword evidence="2" id="KW-1185">Reference proteome</keyword>
<comment type="caution">
    <text evidence="1">The sequence shown here is derived from an EMBL/GenBank/DDBJ whole genome shotgun (WGS) entry which is preliminary data.</text>
</comment>
<sequence length="258" mass="30066">MSISLEELKERVPSVFKDASYGKPSERYMQINTSDVLSHFFDKGWEVQAATEMNVRTDARRGFQKHLVILKHEDYRIEDEGNLNVVIRNSHDQTNSLELFYGFMRVVCSNQLMVRNIGRAGDHSVFRHYKKNQEPIQNKINQVLNGFDNFIEEIRFLKAKELSPDKVKLFVRKAVGLRFGADFVIDQESIERSVLRVRRPEDQGFDSWKVLNRIQETFIKGLGRYIIPSVGQRKIKSLTSIDRLVSFNNDLWLLAKAI</sequence>
<evidence type="ECO:0000313" key="1">
    <source>
        <dbReference type="EMBL" id="PJZ77433.1"/>
    </source>
</evidence>
<proteinExistence type="predicted"/>
<gene>
    <name evidence="1" type="ORF">CH365_07555</name>
</gene>
<dbReference type="Pfam" id="PF06067">
    <property type="entry name" value="DUF932"/>
    <property type="match status" value="1"/>
</dbReference>
<dbReference type="RefSeq" id="WP_100767984.1">
    <property type="nucleotide sequence ID" value="NZ_NPEA01000004.1"/>
</dbReference>
<evidence type="ECO:0008006" key="3">
    <source>
        <dbReference type="Google" id="ProtNLM"/>
    </source>
</evidence>
<name>A0A2M9ZZU2_9LEPT</name>
<dbReference type="OrthoDB" id="336631at2"/>
<protein>
    <recommendedName>
        <fullName evidence="3">DUF932 domain-containing protein</fullName>
    </recommendedName>
</protein>